<dbReference type="EMBL" id="CVRI01000064">
    <property type="protein sequence ID" value="CRL05641.1"/>
    <property type="molecule type" value="Genomic_DNA"/>
</dbReference>
<evidence type="ECO:0000256" key="9">
    <source>
        <dbReference type="SAM" id="MobiDB-lite"/>
    </source>
</evidence>
<dbReference type="Pfam" id="PF12171">
    <property type="entry name" value="zf-C2H2_jaz"/>
    <property type="match status" value="1"/>
</dbReference>
<evidence type="ECO:0000256" key="4">
    <source>
        <dbReference type="ARBA" id="ARBA00022771"/>
    </source>
</evidence>
<reference evidence="11 12" key="1">
    <citation type="submission" date="2015-04" db="EMBL/GenBank/DDBJ databases">
        <authorList>
            <person name="Syromyatnikov M.Y."/>
            <person name="Popov V.N."/>
        </authorList>
    </citation>
    <scope>NUCLEOTIDE SEQUENCE [LARGE SCALE GENOMIC DNA]</scope>
</reference>
<feature type="compositionally biased region" description="Polar residues" evidence="9">
    <location>
        <begin position="844"/>
        <end position="855"/>
    </location>
</feature>
<evidence type="ECO:0000256" key="2">
    <source>
        <dbReference type="ARBA" id="ARBA00022723"/>
    </source>
</evidence>
<keyword evidence="2" id="KW-0479">Metal-binding</keyword>
<evidence type="ECO:0000313" key="11">
    <source>
        <dbReference type="EMBL" id="CRL05641.1"/>
    </source>
</evidence>
<evidence type="ECO:0000256" key="8">
    <source>
        <dbReference type="PROSITE-ProRule" id="PRU00042"/>
    </source>
</evidence>
<comment type="subcellular location">
    <subcellularLocation>
        <location evidence="1">Nucleus</location>
    </subcellularLocation>
</comment>
<dbReference type="InterPro" id="IPR050589">
    <property type="entry name" value="Ikaros_C2H2-ZF"/>
</dbReference>
<feature type="compositionally biased region" description="Polar residues" evidence="9">
    <location>
        <begin position="604"/>
        <end position="627"/>
    </location>
</feature>
<dbReference type="PANTHER" id="PTHR24404">
    <property type="entry name" value="ZINC FINGER PROTEIN"/>
    <property type="match status" value="1"/>
</dbReference>
<keyword evidence="6" id="KW-0238">DNA-binding</keyword>
<feature type="region of interest" description="Disordered" evidence="9">
    <location>
        <begin position="844"/>
        <end position="872"/>
    </location>
</feature>
<dbReference type="FunFam" id="3.30.160.60:FF:000100">
    <property type="entry name" value="Zinc finger 45-like"/>
    <property type="match status" value="1"/>
</dbReference>
<proteinExistence type="predicted"/>
<dbReference type="InterPro" id="IPR013087">
    <property type="entry name" value="Znf_C2H2_type"/>
</dbReference>
<feature type="compositionally biased region" description="Polar residues" evidence="9">
    <location>
        <begin position="230"/>
        <end position="254"/>
    </location>
</feature>
<evidence type="ECO:0000256" key="6">
    <source>
        <dbReference type="ARBA" id="ARBA00023125"/>
    </source>
</evidence>
<keyword evidence="12" id="KW-1185">Reference proteome</keyword>
<dbReference type="GO" id="GO:0003700">
    <property type="term" value="F:DNA-binding transcription factor activity"/>
    <property type="evidence" value="ECO:0007669"/>
    <property type="project" value="TreeGrafter"/>
</dbReference>
<feature type="compositionally biased region" description="Low complexity" evidence="9">
    <location>
        <begin position="856"/>
        <end position="872"/>
    </location>
</feature>
<dbReference type="GO" id="GO:0008270">
    <property type="term" value="F:zinc ion binding"/>
    <property type="evidence" value="ECO:0007669"/>
    <property type="project" value="UniProtKB-KW"/>
</dbReference>
<dbReference type="PROSITE" id="PS50157">
    <property type="entry name" value="ZINC_FINGER_C2H2_2"/>
    <property type="match status" value="6"/>
</dbReference>
<dbReference type="InterPro" id="IPR036236">
    <property type="entry name" value="Znf_C2H2_sf"/>
</dbReference>
<dbReference type="Pfam" id="PF00096">
    <property type="entry name" value="zf-C2H2"/>
    <property type="match status" value="2"/>
</dbReference>
<feature type="region of interest" description="Disordered" evidence="9">
    <location>
        <begin position="1000"/>
        <end position="1035"/>
    </location>
</feature>
<feature type="compositionally biased region" description="Low complexity" evidence="9">
    <location>
        <begin position="203"/>
        <end position="224"/>
    </location>
</feature>
<feature type="compositionally biased region" description="Polar residues" evidence="9">
    <location>
        <begin position="478"/>
        <end position="505"/>
    </location>
</feature>
<dbReference type="STRING" id="568069.A0A1J1J454"/>
<name>A0A1J1J454_9DIPT</name>
<feature type="region of interest" description="Disordered" evidence="9">
    <location>
        <begin position="450"/>
        <end position="507"/>
    </location>
</feature>
<organism evidence="11 12">
    <name type="scientific">Clunio marinus</name>
    <dbReference type="NCBI Taxonomy" id="568069"/>
    <lineage>
        <taxon>Eukaryota</taxon>
        <taxon>Metazoa</taxon>
        <taxon>Ecdysozoa</taxon>
        <taxon>Arthropoda</taxon>
        <taxon>Hexapoda</taxon>
        <taxon>Insecta</taxon>
        <taxon>Pterygota</taxon>
        <taxon>Neoptera</taxon>
        <taxon>Endopterygota</taxon>
        <taxon>Diptera</taxon>
        <taxon>Nematocera</taxon>
        <taxon>Chironomoidea</taxon>
        <taxon>Chironomidae</taxon>
        <taxon>Clunio</taxon>
    </lineage>
</organism>
<feature type="compositionally biased region" description="Polar residues" evidence="9">
    <location>
        <begin position="450"/>
        <end position="464"/>
    </location>
</feature>
<dbReference type="GO" id="GO:0005634">
    <property type="term" value="C:nucleus"/>
    <property type="evidence" value="ECO:0007669"/>
    <property type="project" value="UniProtKB-SubCell"/>
</dbReference>
<dbReference type="Proteomes" id="UP000183832">
    <property type="component" value="Unassembled WGS sequence"/>
</dbReference>
<evidence type="ECO:0000256" key="5">
    <source>
        <dbReference type="ARBA" id="ARBA00022833"/>
    </source>
</evidence>
<evidence type="ECO:0000259" key="10">
    <source>
        <dbReference type="PROSITE" id="PS50157"/>
    </source>
</evidence>
<feature type="domain" description="C2H2-type" evidence="10">
    <location>
        <begin position="892"/>
        <end position="920"/>
    </location>
</feature>
<keyword evidence="4 8" id="KW-0863">Zinc-finger</keyword>
<feature type="region of interest" description="Disordered" evidence="9">
    <location>
        <begin position="203"/>
        <end position="262"/>
    </location>
</feature>
<feature type="compositionally biased region" description="Basic residues" evidence="9">
    <location>
        <begin position="1000"/>
        <end position="1014"/>
    </location>
</feature>
<dbReference type="FunFam" id="3.30.160.60:FF:000446">
    <property type="entry name" value="Zinc finger protein"/>
    <property type="match status" value="1"/>
</dbReference>
<dbReference type="FunFam" id="3.30.160.60:FF:000448">
    <property type="entry name" value="RE1-silencing transcription factor A"/>
    <property type="match status" value="1"/>
</dbReference>
<dbReference type="PROSITE" id="PS00028">
    <property type="entry name" value="ZINC_FINGER_C2H2_1"/>
    <property type="match status" value="7"/>
</dbReference>
<sequence>MSNNGGTLPPVPLQNHSQSSSSFSCSHCGLLFESATSLQVHMHYQHHETQSRWGILPSSTTPTSDGKETNNNNNHPTKHHIKAISPHQNTIAAPADSSDNNPPTPQPNDSGPSQNFQGDSGTQSPFSTTQNSMTPLSSLSNEQHRDISGYPSYYEQYYHGMDYNHITVPHHHHLLNNGQHHQLEYKTVPSTRYQQPPLHFNSTVNSTNNNSQTSSNTAVQTNNNGLSPRVVSSTTPPAQTNSTSPVQMMQIPSGQPTPSPSPKQCDKCGVVCETDGQLMEHSQVVHADIGVNGIKSQNGDHEQNFSPFTSGSHHYHHSMIKDEPPSDILDLDSQKMVYPPHPDGSLPPMHSLHPLQSMQRHPMIWSHHDAHFVPPHPGYHQTIKPEYPPTPPIKNEYMASSHMKSSVDYSTILTPTPVSMKQEYNHIKSDYNNASGIAQSGTLPPSTINSKNFVNDLTENGNQLTSSPSDFPSTTTPQENGNQFQRTFEPPTSSLPSTKGANWKSNEARRPKTYNCTACNKWFTSSGHLKRHYNTTLHKNAVKSSGQPDPATLPISAHHHPNRDPNYMGKRRSHHNRNQANQQQAQNATSVVQTVSQTQLQQQNIVSESSTRSPDYQPQFNLPSFGSSTIQQNFQQYGNTNLHNPPGNGQAGPSVYVASQPRGLHQILMSNSNLTLQTDNHQAQQHQLQLLHHQPQHQLHPISITTNFTQPQSITMQSPVTSNINNLMDPPYPLHTNTNTPSYHITITEEQNYHNTIGNLPHSSPPESIGEIDMDSDSQCQDLLYATLPSIQPGNHMTSYDQLLSRYTGGAAYTGDMAPPFSPDIPEQYHQTATVLTISASLDENQTESLTSPKQSPSIVSSTVPYSSTSSSKTISTKSSSVIAAATSSGEYRCDICDKVFNKSCYLTQHNKTFHSGDRPFKCHRCGKRFPCGASHEEHVAKHGGEKPFKCEVCPKQFNHKTDLRRHMCLHSGSKPFSCIQCSKGFIRKDHMVKHMDTHKKKLNGNSKKSKLAKKGSTSLNTPDSSESLSIQYGS</sequence>
<feature type="domain" description="C2H2-type" evidence="10">
    <location>
        <begin position="23"/>
        <end position="51"/>
    </location>
</feature>
<feature type="region of interest" description="Disordered" evidence="9">
    <location>
        <begin position="1"/>
        <end position="24"/>
    </location>
</feature>
<feature type="compositionally biased region" description="Polar residues" evidence="9">
    <location>
        <begin position="1017"/>
        <end position="1035"/>
    </location>
</feature>
<feature type="region of interest" description="Disordered" evidence="9">
    <location>
        <begin position="540"/>
        <end position="627"/>
    </location>
</feature>
<dbReference type="OrthoDB" id="8117402at2759"/>
<feature type="domain" description="C2H2-type" evidence="10">
    <location>
        <begin position="921"/>
        <end position="948"/>
    </location>
</feature>
<dbReference type="GO" id="GO:0000978">
    <property type="term" value="F:RNA polymerase II cis-regulatory region sequence-specific DNA binding"/>
    <property type="evidence" value="ECO:0007669"/>
    <property type="project" value="TreeGrafter"/>
</dbReference>
<dbReference type="AlphaFoldDB" id="A0A1J1J454"/>
<protein>
    <submittedName>
        <fullName evidence="11">CLUMA_CG018162, isoform A</fullName>
    </submittedName>
</protein>
<evidence type="ECO:0000256" key="7">
    <source>
        <dbReference type="ARBA" id="ARBA00023242"/>
    </source>
</evidence>
<evidence type="ECO:0000313" key="12">
    <source>
        <dbReference type="Proteomes" id="UP000183832"/>
    </source>
</evidence>
<dbReference type="SMART" id="SM00355">
    <property type="entry name" value="ZnF_C2H2"/>
    <property type="match status" value="7"/>
</dbReference>
<keyword evidence="5" id="KW-0862">Zinc</keyword>
<feature type="region of interest" description="Disordered" evidence="9">
    <location>
        <begin position="48"/>
        <end position="144"/>
    </location>
</feature>
<dbReference type="SUPFAM" id="SSF57667">
    <property type="entry name" value="beta-beta-alpha zinc fingers"/>
    <property type="match status" value="3"/>
</dbReference>
<feature type="domain" description="C2H2-type" evidence="10">
    <location>
        <begin position="514"/>
        <end position="543"/>
    </location>
</feature>
<evidence type="ECO:0000256" key="3">
    <source>
        <dbReference type="ARBA" id="ARBA00022737"/>
    </source>
</evidence>
<feature type="compositionally biased region" description="Polar residues" evidence="9">
    <location>
        <begin position="86"/>
        <end position="141"/>
    </location>
</feature>
<feature type="compositionally biased region" description="Low complexity" evidence="9">
    <location>
        <begin position="465"/>
        <end position="477"/>
    </location>
</feature>
<accession>A0A1J1J454</accession>
<dbReference type="InterPro" id="IPR022755">
    <property type="entry name" value="Znf_C2H2_jaz"/>
</dbReference>
<feature type="domain" description="C2H2-type" evidence="10">
    <location>
        <begin position="949"/>
        <end position="976"/>
    </location>
</feature>
<dbReference type="PANTHER" id="PTHR24404:SF106">
    <property type="entry name" value="C2H2-TYPE DOMAIN-CONTAINING PROTEIN"/>
    <property type="match status" value="1"/>
</dbReference>
<dbReference type="GO" id="GO:0006357">
    <property type="term" value="P:regulation of transcription by RNA polymerase II"/>
    <property type="evidence" value="ECO:0007669"/>
    <property type="project" value="TreeGrafter"/>
</dbReference>
<evidence type="ECO:0000256" key="1">
    <source>
        <dbReference type="ARBA" id="ARBA00004123"/>
    </source>
</evidence>
<gene>
    <name evidence="11" type="ORF">CLUMA_CG018162</name>
</gene>
<keyword evidence="3" id="KW-0677">Repeat</keyword>
<keyword evidence="7" id="KW-0539">Nucleus</keyword>
<dbReference type="Gene3D" id="3.30.160.60">
    <property type="entry name" value="Classic Zinc Finger"/>
    <property type="match status" value="5"/>
</dbReference>
<feature type="compositionally biased region" description="Low complexity" evidence="9">
    <location>
        <begin position="578"/>
        <end position="603"/>
    </location>
</feature>
<feature type="domain" description="C2H2-type" evidence="10">
    <location>
        <begin position="977"/>
        <end position="1004"/>
    </location>
</feature>